<evidence type="ECO:0000256" key="2">
    <source>
        <dbReference type="ARBA" id="ARBA00007362"/>
    </source>
</evidence>
<feature type="transmembrane region" description="Helical" evidence="6">
    <location>
        <begin position="36"/>
        <end position="60"/>
    </location>
</feature>
<feature type="transmembrane region" description="Helical" evidence="6">
    <location>
        <begin position="215"/>
        <end position="235"/>
    </location>
</feature>
<dbReference type="InterPro" id="IPR000620">
    <property type="entry name" value="EamA_dom"/>
</dbReference>
<accession>A0AAW9Q2W8</accession>
<dbReference type="InterPro" id="IPR037185">
    <property type="entry name" value="EmrE-like"/>
</dbReference>
<dbReference type="PANTHER" id="PTHR32322:SF2">
    <property type="entry name" value="EAMA DOMAIN-CONTAINING PROTEIN"/>
    <property type="match status" value="1"/>
</dbReference>
<keyword evidence="5 6" id="KW-0472">Membrane</keyword>
<evidence type="ECO:0000256" key="5">
    <source>
        <dbReference type="ARBA" id="ARBA00023136"/>
    </source>
</evidence>
<feature type="domain" description="EamA" evidence="7">
    <location>
        <begin position="154"/>
        <end position="286"/>
    </location>
</feature>
<feature type="transmembrane region" description="Helical" evidence="6">
    <location>
        <begin position="12"/>
        <end position="30"/>
    </location>
</feature>
<feature type="transmembrane region" description="Helical" evidence="6">
    <location>
        <begin position="126"/>
        <end position="145"/>
    </location>
</feature>
<dbReference type="AlphaFoldDB" id="A0AAW9Q2W8"/>
<protein>
    <submittedName>
        <fullName evidence="8">DMT family transporter</fullName>
    </submittedName>
</protein>
<feature type="transmembrane region" description="Helical" evidence="6">
    <location>
        <begin position="151"/>
        <end position="170"/>
    </location>
</feature>
<name>A0AAW9Q2W8_9CYAN</name>
<feature type="transmembrane region" description="Helical" evidence="6">
    <location>
        <begin position="72"/>
        <end position="92"/>
    </location>
</feature>
<keyword evidence="3 6" id="KW-0812">Transmembrane</keyword>
<evidence type="ECO:0000313" key="9">
    <source>
        <dbReference type="Proteomes" id="UP001333818"/>
    </source>
</evidence>
<comment type="caution">
    <text evidence="8">The sequence shown here is derived from an EMBL/GenBank/DDBJ whole genome shotgun (WGS) entry which is preliminary data.</text>
</comment>
<keyword evidence="4 6" id="KW-1133">Transmembrane helix</keyword>
<evidence type="ECO:0000313" key="8">
    <source>
        <dbReference type="EMBL" id="MEE3717555.1"/>
    </source>
</evidence>
<dbReference type="InterPro" id="IPR050638">
    <property type="entry name" value="AA-Vitamin_Transporters"/>
</dbReference>
<dbReference type="Proteomes" id="UP001333818">
    <property type="component" value="Unassembled WGS sequence"/>
</dbReference>
<gene>
    <name evidence="8" type="ORF">V2H45_12395</name>
</gene>
<evidence type="ECO:0000259" key="7">
    <source>
        <dbReference type="Pfam" id="PF00892"/>
    </source>
</evidence>
<evidence type="ECO:0000256" key="6">
    <source>
        <dbReference type="SAM" id="Phobius"/>
    </source>
</evidence>
<feature type="transmembrane region" description="Helical" evidence="6">
    <location>
        <begin position="98"/>
        <end position="119"/>
    </location>
</feature>
<dbReference type="PANTHER" id="PTHR32322">
    <property type="entry name" value="INNER MEMBRANE TRANSPORTER"/>
    <property type="match status" value="1"/>
</dbReference>
<dbReference type="EMBL" id="JAZBJZ010000045">
    <property type="protein sequence ID" value="MEE3717555.1"/>
    <property type="molecule type" value="Genomic_DNA"/>
</dbReference>
<dbReference type="GO" id="GO:0016020">
    <property type="term" value="C:membrane"/>
    <property type="evidence" value="ECO:0007669"/>
    <property type="project" value="UniProtKB-SubCell"/>
</dbReference>
<feature type="domain" description="EamA" evidence="7">
    <location>
        <begin position="12"/>
        <end position="141"/>
    </location>
</feature>
<sequence length="295" mass="31673">MTIKTIGKEFEAYIWGLLGVMGFSLTLPATKLALPLFGVVGVGIGRAVIAGVLSLCLLAATKSKLPTRHQTLRLILVAAGVVFGFPLFSAYGMKYLPASHGAIVIGLLPLATALFAVILAKEKPSLGFWLAGAIGSSTIVFYSLIVGGGTIHLADLSLLMSVLSASVGYAEGTRLAKEMGSWRVICYALVLSLPIAIALFSLLSDRPSDYSSLSAWLGFLYLSFFSMFLAFFAWYRGLEMGGIAKIGQLQLLQPFMTIFASSFLFSEKLSPEMFLVLSIVLGSVYFGRRAKVIRN</sequence>
<evidence type="ECO:0000256" key="3">
    <source>
        <dbReference type="ARBA" id="ARBA00022692"/>
    </source>
</evidence>
<evidence type="ECO:0000256" key="1">
    <source>
        <dbReference type="ARBA" id="ARBA00004141"/>
    </source>
</evidence>
<feature type="transmembrane region" description="Helical" evidence="6">
    <location>
        <begin position="182"/>
        <end position="203"/>
    </location>
</feature>
<proteinExistence type="inferred from homology"/>
<dbReference type="Pfam" id="PF00892">
    <property type="entry name" value="EamA"/>
    <property type="match status" value="2"/>
</dbReference>
<keyword evidence="9" id="KW-1185">Reference proteome</keyword>
<reference evidence="8" key="1">
    <citation type="submission" date="2024-01" db="EMBL/GenBank/DDBJ databases">
        <title>Bank of Algae and Cyanobacteria of the Azores (BACA) strain genomes.</title>
        <authorList>
            <person name="Luz R."/>
            <person name="Cordeiro R."/>
            <person name="Fonseca A."/>
            <person name="Goncalves V."/>
        </authorList>
    </citation>
    <scope>NUCLEOTIDE SEQUENCE</scope>
    <source>
        <strain evidence="8">BACA0141</strain>
    </source>
</reference>
<dbReference type="SUPFAM" id="SSF103481">
    <property type="entry name" value="Multidrug resistance efflux transporter EmrE"/>
    <property type="match status" value="2"/>
</dbReference>
<comment type="similarity">
    <text evidence="2">Belongs to the EamA transporter family.</text>
</comment>
<comment type="subcellular location">
    <subcellularLocation>
        <location evidence="1">Membrane</location>
        <topology evidence="1">Multi-pass membrane protein</topology>
    </subcellularLocation>
</comment>
<organism evidence="8 9">
    <name type="scientific">Tumidithrix elongata BACA0141</name>
    <dbReference type="NCBI Taxonomy" id="2716417"/>
    <lineage>
        <taxon>Bacteria</taxon>
        <taxon>Bacillati</taxon>
        <taxon>Cyanobacteriota</taxon>
        <taxon>Cyanophyceae</taxon>
        <taxon>Pseudanabaenales</taxon>
        <taxon>Pseudanabaenaceae</taxon>
        <taxon>Tumidithrix</taxon>
        <taxon>Tumidithrix elongata</taxon>
    </lineage>
</organism>
<dbReference type="RefSeq" id="WP_330483984.1">
    <property type="nucleotide sequence ID" value="NZ_JAZBJZ010000045.1"/>
</dbReference>
<evidence type="ECO:0000256" key="4">
    <source>
        <dbReference type="ARBA" id="ARBA00022989"/>
    </source>
</evidence>